<dbReference type="Proteomes" id="UP000262477">
    <property type="component" value="Unassembled WGS sequence"/>
</dbReference>
<sequence>MPVRVREGCLAPLAFPGAGLTGESPPLLSLPLRSLHAVVTLTGAIVGAISVTASSADVPYVATMPDWSNRSAPRPRSSPTFTMAI</sequence>
<feature type="region of interest" description="Disordered" evidence="1">
    <location>
        <begin position="66"/>
        <end position="85"/>
    </location>
</feature>
<evidence type="ECO:0000256" key="1">
    <source>
        <dbReference type="SAM" id="MobiDB-lite"/>
    </source>
</evidence>
<reference evidence="2 3" key="1">
    <citation type="submission" date="2018-08" db="EMBL/GenBank/DDBJ databases">
        <title>Streptomyces NEAU-D10 sp. nov., a novel Actinomycete isolated from soil.</title>
        <authorList>
            <person name="Jin L."/>
        </authorList>
    </citation>
    <scope>NUCLEOTIDE SEQUENCE [LARGE SCALE GENOMIC DNA]</scope>
    <source>
        <strain evidence="2 3">NEAU-D10</strain>
    </source>
</reference>
<feature type="compositionally biased region" description="Low complexity" evidence="1">
    <location>
        <begin position="70"/>
        <end position="79"/>
    </location>
</feature>
<organism evidence="2 3">
    <name type="scientific">Streptomyces inhibens</name>
    <dbReference type="NCBI Taxonomy" id="2293571"/>
    <lineage>
        <taxon>Bacteria</taxon>
        <taxon>Bacillati</taxon>
        <taxon>Actinomycetota</taxon>
        <taxon>Actinomycetes</taxon>
        <taxon>Kitasatosporales</taxon>
        <taxon>Streptomycetaceae</taxon>
        <taxon>Streptomyces</taxon>
    </lineage>
</organism>
<accession>A0A371PXP4</accession>
<dbReference type="EMBL" id="QUAC01000223">
    <property type="protein sequence ID" value="REK87229.1"/>
    <property type="molecule type" value="Genomic_DNA"/>
</dbReference>
<evidence type="ECO:0000313" key="2">
    <source>
        <dbReference type="EMBL" id="REK87229.1"/>
    </source>
</evidence>
<protein>
    <submittedName>
        <fullName evidence="2">Uncharacterized protein</fullName>
    </submittedName>
</protein>
<dbReference type="AlphaFoldDB" id="A0A371PXP4"/>
<name>A0A371PXP4_STRIH</name>
<evidence type="ECO:0000313" key="3">
    <source>
        <dbReference type="Proteomes" id="UP000262477"/>
    </source>
</evidence>
<keyword evidence="3" id="KW-1185">Reference proteome</keyword>
<comment type="caution">
    <text evidence="2">The sequence shown here is derived from an EMBL/GenBank/DDBJ whole genome shotgun (WGS) entry which is preliminary data.</text>
</comment>
<gene>
    <name evidence="2" type="ORF">DY245_28000</name>
</gene>
<proteinExistence type="predicted"/>